<dbReference type="Proteomes" id="UP000186808">
    <property type="component" value="Unassembled WGS sequence"/>
</dbReference>
<keyword evidence="1" id="KW-0472">Membrane</keyword>
<reference evidence="3 5" key="2">
    <citation type="submission" date="2018-06" db="EMBL/GenBank/DDBJ databases">
        <authorList>
            <consortium name="Pathogen Informatics"/>
            <person name="Doyle S."/>
        </authorList>
    </citation>
    <scope>NUCLEOTIDE SEQUENCE [LARGE SCALE GENOMIC DNA]</scope>
    <source>
        <strain evidence="3 5">NCTC11401</strain>
    </source>
</reference>
<reference evidence="2 4" key="1">
    <citation type="submission" date="2017-01" db="EMBL/GenBank/DDBJ databases">
        <authorList>
            <person name="Varghese N."/>
            <person name="Submissions S."/>
        </authorList>
    </citation>
    <scope>NUCLEOTIDE SEQUENCE [LARGE SCALE GENOMIC DNA]</scope>
    <source>
        <strain evidence="2 4">ATCC 33342</strain>
    </source>
</reference>
<dbReference type="EMBL" id="UGGV01000001">
    <property type="protein sequence ID" value="STO25541.1"/>
    <property type="molecule type" value="Genomic_DNA"/>
</dbReference>
<keyword evidence="1" id="KW-0812">Transmembrane</keyword>
<evidence type="ECO:0000313" key="3">
    <source>
        <dbReference type="EMBL" id="STO25541.1"/>
    </source>
</evidence>
<feature type="transmembrane region" description="Helical" evidence="1">
    <location>
        <begin position="107"/>
        <end position="127"/>
    </location>
</feature>
<protein>
    <submittedName>
        <fullName evidence="3">Uncharacterized protein</fullName>
    </submittedName>
</protein>
<gene>
    <name evidence="3" type="ORF">NCTC11401_02378</name>
    <name evidence="2" type="ORF">SAMN05421777_13421</name>
</gene>
<accession>A0A377GL96</accession>
<proteinExistence type="predicted"/>
<dbReference type="Proteomes" id="UP000254374">
    <property type="component" value="Unassembled WGS sequence"/>
</dbReference>
<sequence length="159" mass="17590">MFFSKIKSSWNGYYDLRARYSNLVPIPQPSYFRPIHNITDFTDLLVRPIHSPLWLGVNALLFFLKSFIYLAATALLLIPALLLAVFAPKTPISSNTCSSFQAAAAHTIVDATMGIIATCATLASIVFNPIYLLTRCLSTGVEHLNKVTESCCDLTIARF</sequence>
<keyword evidence="1" id="KW-1133">Transmembrane helix</keyword>
<dbReference type="AlphaFoldDB" id="A0A377GL96"/>
<feature type="transmembrane region" description="Helical" evidence="1">
    <location>
        <begin position="67"/>
        <end position="87"/>
    </location>
</feature>
<evidence type="ECO:0000313" key="2">
    <source>
        <dbReference type="EMBL" id="SIR87911.1"/>
    </source>
</evidence>
<dbReference type="RefSeq" id="WP_058467702.1">
    <property type="nucleotide sequence ID" value="NZ_CAAAIV010000076.1"/>
</dbReference>
<dbReference type="EMBL" id="FTNL01000034">
    <property type="protein sequence ID" value="SIR87911.1"/>
    <property type="molecule type" value="Genomic_DNA"/>
</dbReference>
<keyword evidence="4" id="KW-1185">Reference proteome</keyword>
<name>A0A377GL96_9GAMM</name>
<organism evidence="3 5">
    <name type="scientific">Fluoribacter gormanii</name>
    <dbReference type="NCBI Taxonomy" id="464"/>
    <lineage>
        <taxon>Bacteria</taxon>
        <taxon>Pseudomonadati</taxon>
        <taxon>Pseudomonadota</taxon>
        <taxon>Gammaproteobacteria</taxon>
        <taxon>Legionellales</taxon>
        <taxon>Legionellaceae</taxon>
        <taxon>Fluoribacter</taxon>
    </lineage>
</organism>
<evidence type="ECO:0000256" key="1">
    <source>
        <dbReference type="SAM" id="Phobius"/>
    </source>
</evidence>
<dbReference type="OrthoDB" id="5647215at2"/>
<evidence type="ECO:0000313" key="5">
    <source>
        <dbReference type="Proteomes" id="UP000254374"/>
    </source>
</evidence>
<evidence type="ECO:0000313" key="4">
    <source>
        <dbReference type="Proteomes" id="UP000186808"/>
    </source>
</evidence>